<proteinExistence type="predicted"/>
<dbReference type="EMBL" id="CM046388">
    <property type="protein sequence ID" value="KAI8573116.1"/>
    <property type="molecule type" value="Genomic_DNA"/>
</dbReference>
<evidence type="ECO:0000313" key="2">
    <source>
        <dbReference type="Proteomes" id="UP001062846"/>
    </source>
</evidence>
<comment type="caution">
    <text evidence="1">The sequence shown here is derived from an EMBL/GenBank/DDBJ whole genome shotgun (WGS) entry which is preliminary data.</text>
</comment>
<dbReference type="Proteomes" id="UP001062846">
    <property type="component" value="Chromosome 1"/>
</dbReference>
<protein>
    <submittedName>
        <fullName evidence="1">Uncharacterized protein</fullName>
    </submittedName>
</protein>
<accession>A0ACC0Q5K9</accession>
<keyword evidence="2" id="KW-1185">Reference proteome</keyword>
<name>A0ACC0Q5K9_RHOML</name>
<sequence length="1189" mass="136038">MATDSGSQDQSHKSHRSHQSGAKAEKKKSKNKHGGGDQKQHNPRAFAFSSTVKAKRLQSRATEKEQRRLHVPTIDRSTGEPAPYVVVVQGPPQVGKSLLIKCLVKHYTKHNLPDVRGPITIVSGKQRRLQFVECPNDINGMIDAAKFADLALLLVDGSYGFEMETFEFLNILQTHGFPKIMGVLTHLDKFKDVKKLKKTKQRLKHRFWTEIYDGAKLFYLSGLIHGKYPKREVHNLARFISVVKFHPLSWRVTHPYMLVDRFEDVTPPERVHMNIKCNRNVTLYGYLRGCNLKKGTKVHIAGVGDYNLAGITSLADPCPLPSAAKKKGLRDKEKLFYAPMSGLGDLLYDKDAVYININDHFVQFSKADDENAVTRKGKDRDVGEVLVKSLQNLECSLNQQLENSFIKLFPKKVNILSEAPTDQEDAHKSMDHIRDVEPAENYQSGEPETDDSDEESDAEELDGSEISDEDETYQGGLKMKTMDNDSEEDNSNVLEEHFPPEKGLKEHIDFHDGRMRRKAFFGDDFGQDHLMDSGDSDGAEDDDPDDRSSHSDSSEGGENYYRDEDEMGNSSKWKESLAERTVLRQNANLEQLVYGKSEKWANISDQAQASSEDEGKDDEFFTLKGEGTKKSSGRVDGENVNIDDCSKFIIHASLKNWKNEALIESIRNRFVTGDWSKAAQRGQASEAICDDDDTEFGEFEDLETGQKYESHNACDDLQEEDATKIEERRLKKLALRAKFDAQYPFVPRCLSSYLYLLKEEIELRKQTNLAELNDLDEATRIEIEGYRTGTYLRLEVHDVPFEMVEYFDPLHPVLVGGIGLSEENVGYMQVRLKRHRWHKKVLKTRDPIIVSIGWRRYQTTPVYAIEDHNGRSRMLKYTPEHMHCLAMFWGPLAPPHTGVVAVQNLSNNQAVFRITATASVLESNHATRIVKKIKLVGYPCKIFKKTALIKDMFTSDLEIARFEGAAVRTVSGIRGQVKKAAKEEIGNQPKKKGGDPKEGIARCTFEDRILMSDIVFLRAWTQVDVPQFYNLLTTALQPRDKTWQGMKTVAELRREKNIPVPLSKDSLYKRIERKMRKFNPLVIPKPLQAALPFASKPKDNPSRRRPLLESRRAVIPEPHETQIHALVQQLQLIRHEKLKKQKLKEVEKRKAREVEKAKEEQLSKKRQREERRGRYREQDKLNKRIRKNT</sequence>
<organism evidence="1 2">
    <name type="scientific">Rhododendron molle</name>
    <name type="common">Chinese azalea</name>
    <name type="synonym">Azalea mollis</name>
    <dbReference type="NCBI Taxonomy" id="49168"/>
    <lineage>
        <taxon>Eukaryota</taxon>
        <taxon>Viridiplantae</taxon>
        <taxon>Streptophyta</taxon>
        <taxon>Embryophyta</taxon>
        <taxon>Tracheophyta</taxon>
        <taxon>Spermatophyta</taxon>
        <taxon>Magnoliopsida</taxon>
        <taxon>eudicotyledons</taxon>
        <taxon>Gunneridae</taxon>
        <taxon>Pentapetalae</taxon>
        <taxon>asterids</taxon>
        <taxon>Ericales</taxon>
        <taxon>Ericaceae</taxon>
        <taxon>Ericoideae</taxon>
        <taxon>Rhodoreae</taxon>
        <taxon>Rhododendron</taxon>
    </lineage>
</organism>
<evidence type="ECO:0000313" key="1">
    <source>
        <dbReference type="EMBL" id="KAI8573116.1"/>
    </source>
</evidence>
<gene>
    <name evidence="1" type="ORF">RHMOL_Rhmol01G0253400</name>
</gene>
<reference evidence="1" key="1">
    <citation type="submission" date="2022-02" db="EMBL/GenBank/DDBJ databases">
        <title>Plant Genome Project.</title>
        <authorList>
            <person name="Zhang R.-G."/>
        </authorList>
    </citation>
    <scope>NUCLEOTIDE SEQUENCE</scope>
    <source>
        <strain evidence="1">AT1</strain>
    </source>
</reference>